<proteinExistence type="predicted"/>
<evidence type="ECO:0000256" key="1">
    <source>
        <dbReference type="SAM" id="Phobius"/>
    </source>
</evidence>
<dbReference type="AlphaFoldDB" id="A0A974CV59"/>
<sequence>MIKPQGHRWSIYARERLLELHGGGDGLKALRLSDFLSLMWFGNADTSETDSPPVTKQPDHSPFKHKGLNYIYDLFIIGSLYLLSNLPPLSSKLSAGVGICISIIAHVLQTMLTFRYVKIGNDLATMKLKVDTVLVVMR</sequence>
<feature type="transmembrane region" description="Helical" evidence="1">
    <location>
        <begin position="70"/>
        <end position="87"/>
    </location>
</feature>
<name>A0A974CV59_XENLA</name>
<keyword evidence="1" id="KW-0472">Membrane</keyword>
<keyword evidence="1" id="KW-1133">Transmembrane helix</keyword>
<organism evidence="2 3">
    <name type="scientific">Xenopus laevis</name>
    <name type="common">African clawed frog</name>
    <dbReference type="NCBI Taxonomy" id="8355"/>
    <lineage>
        <taxon>Eukaryota</taxon>
        <taxon>Metazoa</taxon>
        <taxon>Chordata</taxon>
        <taxon>Craniata</taxon>
        <taxon>Vertebrata</taxon>
        <taxon>Euteleostomi</taxon>
        <taxon>Amphibia</taxon>
        <taxon>Batrachia</taxon>
        <taxon>Anura</taxon>
        <taxon>Pipoidea</taxon>
        <taxon>Pipidae</taxon>
        <taxon>Xenopodinae</taxon>
        <taxon>Xenopus</taxon>
        <taxon>Xenopus</taxon>
    </lineage>
</organism>
<accession>A0A974CV59</accession>
<evidence type="ECO:0000313" key="3">
    <source>
        <dbReference type="Proteomes" id="UP000694892"/>
    </source>
</evidence>
<keyword evidence="1" id="KW-0812">Transmembrane</keyword>
<dbReference type="EMBL" id="CM004475">
    <property type="protein sequence ID" value="OCT79106.1"/>
    <property type="molecule type" value="Genomic_DNA"/>
</dbReference>
<feature type="transmembrane region" description="Helical" evidence="1">
    <location>
        <begin position="93"/>
        <end position="117"/>
    </location>
</feature>
<dbReference type="Proteomes" id="UP000694892">
    <property type="component" value="Chromosome 5S"/>
</dbReference>
<reference evidence="3" key="1">
    <citation type="journal article" date="2016" name="Nature">
        <title>Genome evolution in the allotetraploid frog Xenopus laevis.</title>
        <authorList>
            <person name="Session A.M."/>
            <person name="Uno Y."/>
            <person name="Kwon T."/>
            <person name="Chapman J.A."/>
            <person name="Toyoda A."/>
            <person name="Takahashi S."/>
            <person name="Fukui A."/>
            <person name="Hikosaka A."/>
            <person name="Suzuki A."/>
            <person name="Kondo M."/>
            <person name="van Heeringen S.J."/>
            <person name="Quigley I."/>
            <person name="Heinz S."/>
            <person name="Ogino H."/>
            <person name="Ochi H."/>
            <person name="Hellsten U."/>
            <person name="Lyons J.B."/>
            <person name="Simakov O."/>
            <person name="Putnam N."/>
            <person name="Stites J."/>
            <person name="Kuroki Y."/>
            <person name="Tanaka T."/>
            <person name="Michiue T."/>
            <person name="Watanabe M."/>
            <person name="Bogdanovic O."/>
            <person name="Lister R."/>
            <person name="Georgiou G."/>
            <person name="Paranjpe S.S."/>
            <person name="van Kruijsbergen I."/>
            <person name="Shu S."/>
            <person name="Carlson J."/>
            <person name="Kinoshita T."/>
            <person name="Ohta Y."/>
            <person name="Mawaribuchi S."/>
            <person name="Jenkins J."/>
            <person name="Grimwood J."/>
            <person name="Schmutz J."/>
            <person name="Mitros T."/>
            <person name="Mozaffari S.V."/>
            <person name="Suzuki Y."/>
            <person name="Haramoto Y."/>
            <person name="Yamamoto T.S."/>
            <person name="Takagi C."/>
            <person name="Heald R."/>
            <person name="Miller K."/>
            <person name="Haudenschild C."/>
            <person name="Kitzman J."/>
            <person name="Nakayama T."/>
            <person name="Izutsu Y."/>
            <person name="Robert J."/>
            <person name="Fortriede J."/>
            <person name="Burns K."/>
            <person name="Lotay V."/>
            <person name="Karimi K."/>
            <person name="Yasuoka Y."/>
            <person name="Dichmann D.S."/>
            <person name="Flajnik M.F."/>
            <person name="Houston D.W."/>
            <person name="Shendure J."/>
            <person name="DuPasquier L."/>
            <person name="Vize P.D."/>
            <person name="Zorn A.M."/>
            <person name="Ito M."/>
            <person name="Marcotte E.M."/>
            <person name="Wallingford J.B."/>
            <person name="Ito Y."/>
            <person name="Asashima M."/>
            <person name="Ueno N."/>
            <person name="Matsuda Y."/>
            <person name="Veenstra G.J."/>
            <person name="Fujiyama A."/>
            <person name="Harland R.M."/>
            <person name="Taira M."/>
            <person name="Rokhsar D.S."/>
        </authorList>
    </citation>
    <scope>NUCLEOTIDE SEQUENCE [LARGE SCALE GENOMIC DNA]</scope>
    <source>
        <strain evidence="3">J</strain>
    </source>
</reference>
<protein>
    <submittedName>
        <fullName evidence="2">Uncharacterized protein</fullName>
    </submittedName>
</protein>
<evidence type="ECO:0000313" key="2">
    <source>
        <dbReference type="EMBL" id="OCT79106.1"/>
    </source>
</evidence>
<gene>
    <name evidence="2" type="ORF">XELAEV_18030204mg</name>
</gene>